<proteinExistence type="predicted"/>
<protein>
    <submittedName>
        <fullName evidence="1">Uncharacterized protein</fullName>
    </submittedName>
</protein>
<comment type="caution">
    <text evidence="1">The sequence shown here is derived from an EMBL/GenBank/DDBJ whole genome shotgun (WGS) entry which is preliminary data.</text>
</comment>
<evidence type="ECO:0000313" key="1">
    <source>
        <dbReference type="EMBL" id="KAJ3018169.1"/>
    </source>
</evidence>
<dbReference type="Proteomes" id="UP001144978">
    <property type="component" value="Unassembled WGS sequence"/>
</dbReference>
<name>A0ACC1QCA5_9APHY</name>
<organism evidence="1 2">
    <name type="scientific">Trametes sanguinea</name>
    <dbReference type="NCBI Taxonomy" id="158606"/>
    <lineage>
        <taxon>Eukaryota</taxon>
        <taxon>Fungi</taxon>
        <taxon>Dikarya</taxon>
        <taxon>Basidiomycota</taxon>
        <taxon>Agaricomycotina</taxon>
        <taxon>Agaricomycetes</taxon>
        <taxon>Polyporales</taxon>
        <taxon>Polyporaceae</taxon>
        <taxon>Trametes</taxon>
    </lineage>
</organism>
<accession>A0ACC1QCA5</accession>
<keyword evidence="2" id="KW-1185">Reference proteome</keyword>
<dbReference type="EMBL" id="JANSHE010000051">
    <property type="protein sequence ID" value="KAJ3018169.1"/>
    <property type="molecule type" value="Genomic_DNA"/>
</dbReference>
<gene>
    <name evidence="1" type="ORF">NUW54_g399</name>
</gene>
<evidence type="ECO:0000313" key="2">
    <source>
        <dbReference type="Proteomes" id="UP001144978"/>
    </source>
</evidence>
<sequence>MSAAPGDPVIVQLISSSLLSARMAMGCIALFAYEYLITLDQEIHLIWVRKKTGAALLFLLIRYLALLNVVVINAASFAPLSTKVCGLSHVLSRCPMHLLSHHPGVSKPFLNIPLVLMNLGQVLNVHEGRLRSTVDAVPELCRLLWSTCLGLERVERAPGGTRIPPGMRPFRRQHAVRATGPAVPDALTHVPGVSISRPCVIASDILLVAITWWHAARYGQNWPAHQRVPSLTRVMTINGTLYFLVLTVLNVLHLILTILSFVTVEENTSVATIFTDS</sequence>
<reference evidence="1" key="1">
    <citation type="submission" date="2022-08" db="EMBL/GenBank/DDBJ databases">
        <title>Genome Sequence of Pycnoporus sanguineus.</title>
        <authorList>
            <person name="Buettner E."/>
        </authorList>
    </citation>
    <scope>NUCLEOTIDE SEQUENCE</scope>
    <source>
        <strain evidence="1">CG-C14</strain>
    </source>
</reference>